<dbReference type="AlphaFoldDB" id="A0A5Q0LMP7"/>
<protein>
    <submittedName>
        <fullName evidence="1">Uncharacterized protein</fullName>
    </submittedName>
</protein>
<gene>
    <name evidence="1" type="ORF">GFH48_38555</name>
</gene>
<proteinExistence type="predicted"/>
<dbReference type="Proteomes" id="UP000326179">
    <property type="component" value="Chromosome"/>
</dbReference>
<evidence type="ECO:0000313" key="1">
    <source>
        <dbReference type="EMBL" id="QFZ78403.1"/>
    </source>
</evidence>
<reference evidence="1 2" key="1">
    <citation type="submission" date="2019-10" db="EMBL/GenBank/DDBJ databases">
        <title>A novel species.</title>
        <authorList>
            <person name="Gao J."/>
        </authorList>
    </citation>
    <scope>NUCLEOTIDE SEQUENCE [LARGE SCALE GENOMIC DNA]</scope>
    <source>
        <strain evidence="1 2">QMT-28</strain>
    </source>
</reference>
<keyword evidence="2" id="KW-1185">Reference proteome</keyword>
<sequence length="134" mass="15055">MTPTPADERAYMDSVEVPGRTFDHLLTGFIRNEANDCAVYRVEGQSANPGDAFGNVFAWLWERDRNSAVAAFAGLLAEARKQSDEGDEVRLEELIRGLRLALHRSRLGQQDEFHEVGRALRDQVPEHFGGRTDL</sequence>
<dbReference type="KEGG" id="sfy:GFH48_38555"/>
<accession>A0A5Q0LMP7</accession>
<evidence type="ECO:0000313" key="2">
    <source>
        <dbReference type="Proteomes" id="UP000326179"/>
    </source>
</evidence>
<dbReference type="RefSeq" id="WP_153292578.1">
    <property type="nucleotide sequence ID" value="NZ_CP045643.1"/>
</dbReference>
<name>A0A5Q0LMP7_9ACTN</name>
<dbReference type="EMBL" id="CP045643">
    <property type="protein sequence ID" value="QFZ78403.1"/>
    <property type="molecule type" value="Genomic_DNA"/>
</dbReference>
<organism evidence="1 2">
    <name type="scientific">Streptomyces fagopyri</name>
    <dbReference type="NCBI Taxonomy" id="2662397"/>
    <lineage>
        <taxon>Bacteria</taxon>
        <taxon>Bacillati</taxon>
        <taxon>Actinomycetota</taxon>
        <taxon>Actinomycetes</taxon>
        <taxon>Kitasatosporales</taxon>
        <taxon>Streptomycetaceae</taxon>
        <taxon>Streptomyces</taxon>
    </lineage>
</organism>